<dbReference type="AlphaFoldDB" id="A0A2H9ZVP4"/>
<organism evidence="1 2">
    <name type="scientific">Apostasia shenzhenica</name>
    <dbReference type="NCBI Taxonomy" id="1088818"/>
    <lineage>
        <taxon>Eukaryota</taxon>
        <taxon>Viridiplantae</taxon>
        <taxon>Streptophyta</taxon>
        <taxon>Embryophyta</taxon>
        <taxon>Tracheophyta</taxon>
        <taxon>Spermatophyta</taxon>
        <taxon>Magnoliopsida</taxon>
        <taxon>Liliopsida</taxon>
        <taxon>Asparagales</taxon>
        <taxon>Orchidaceae</taxon>
        <taxon>Apostasioideae</taxon>
        <taxon>Apostasia</taxon>
    </lineage>
</organism>
<keyword evidence="1" id="KW-0012">Acyltransferase</keyword>
<dbReference type="Gene3D" id="1.10.580.10">
    <property type="entry name" value="Citrate Synthase, domain 1"/>
    <property type="match status" value="1"/>
</dbReference>
<protein>
    <submittedName>
        <fullName evidence="1">Citrate synthase 4, mitochondrial</fullName>
        <ecNumber evidence="1">2.3.3.1</ecNumber>
    </submittedName>
</protein>
<dbReference type="GO" id="GO:0036440">
    <property type="term" value="F:citrate synthase activity"/>
    <property type="evidence" value="ECO:0007669"/>
    <property type="project" value="UniProtKB-EC"/>
</dbReference>
<dbReference type="PANTHER" id="PTHR11739">
    <property type="entry name" value="CITRATE SYNTHASE"/>
    <property type="match status" value="1"/>
</dbReference>
<dbReference type="STRING" id="1088818.A0A2H9ZVP4"/>
<reference evidence="1 2" key="1">
    <citation type="journal article" date="2017" name="Nature">
        <title>The Apostasia genome and the evolution of orchids.</title>
        <authorList>
            <person name="Zhang G.Q."/>
            <person name="Liu K.W."/>
            <person name="Li Z."/>
            <person name="Lohaus R."/>
            <person name="Hsiao Y.Y."/>
            <person name="Niu S.C."/>
            <person name="Wang J.Y."/>
            <person name="Lin Y.C."/>
            <person name="Xu Q."/>
            <person name="Chen L.J."/>
            <person name="Yoshida K."/>
            <person name="Fujiwara S."/>
            <person name="Wang Z.W."/>
            <person name="Zhang Y.Q."/>
            <person name="Mitsuda N."/>
            <person name="Wang M."/>
            <person name="Liu G.H."/>
            <person name="Pecoraro L."/>
            <person name="Huang H.X."/>
            <person name="Xiao X.J."/>
            <person name="Lin M."/>
            <person name="Wu X.Y."/>
            <person name="Wu W.L."/>
            <person name="Chen Y.Y."/>
            <person name="Chang S.B."/>
            <person name="Sakamoto S."/>
            <person name="Ohme-Takagi M."/>
            <person name="Yagi M."/>
            <person name="Zeng S.J."/>
            <person name="Shen C.Y."/>
            <person name="Yeh C.M."/>
            <person name="Luo Y.B."/>
            <person name="Tsai W.C."/>
            <person name="Van de Peer Y."/>
            <person name="Liu Z.J."/>
        </authorList>
    </citation>
    <scope>NUCLEOTIDE SEQUENCE [LARGE SCALE GENOMIC DNA]</scope>
    <source>
        <strain evidence="2">cv. Shenzhen</strain>
        <tissue evidence="1">Stem</tissue>
    </source>
</reference>
<sequence>MALQVQSEFQKAYENGISKAKFWEPTYKDSLNLIAQVPVVASYNYQRVSKNGDIIPAD</sequence>
<dbReference type="GO" id="GO:0005975">
    <property type="term" value="P:carbohydrate metabolic process"/>
    <property type="evidence" value="ECO:0007669"/>
    <property type="project" value="TreeGrafter"/>
</dbReference>
<dbReference type="InterPro" id="IPR002020">
    <property type="entry name" value="Citrate_synthase"/>
</dbReference>
<proteinExistence type="predicted"/>
<dbReference type="Proteomes" id="UP000236161">
    <property type="component" value="Unassembled WGS sequence"/>
</dbReference>
<dbReference type="SUPFAM" id="SSF48256">
    <property type="entry name" value="Citrate synthase"/>
    <property type="match status" value="1"/>
</dbReference>
<evidence type="ECO:0000313" key="2">
    <source>
        <dbReference type="Proteomes" id="UP000236161"/>
    </source>
</evidence>
<dbReference type="EMBL" id="KZ453400">
    <property type="protein sequence ID" value="PKA47381.1"/>
    <property type="molecule type" value="Genomic_DNA"/>
</dbReference>
<dbReference type="InterPro" id="IPR016142">
    <property type="entry name" value="Citrate_synth-like_lrg_a-sub"/>
</dbReference>
<evidence type="ECO:0000313" key="1">
    <source>
        <dbReference type="EMBL" id="PKA47381.1"/>
    </source>
</evidence>
<dbReference type="PANTHER" id="PTHR11739:SF8">
    <property type="entry name" value="CITRATE SYNTHASE, MITOCHONDRIAL"/>
    <property type="match status" value="1"/>
</dbReference>
<dbReference type="InterPro" id="IPR036969">
    <property type="entry name" value="Citrate_synthase_sf"/>
</dbReference>
<keyword evidence="2" id="KW-1185">Reference proteome</keyword>
<dbReference type="GO" id="GO:0006099">
    <property type="term" value="P:tricarboxylic acid cycle"/>
    <property type="evidence" value="ECO:0007669"/>
    <property type="project" value="TreeGrafter"/>
</dbReference>
<accession>A0A2H9ZVP4</accession>
<dbReference type="GO" id="GO:0005759">
    <property type="term" value="C:mitochondrial matrix"/>
    <property type="evidence" value="ECO:0007669"/>
    <property type="project" value="TreeGrafter"/>
</dbReference>
<dbReference type="OrthoDB" id="1684649at2759"/>
<name>A0A2H9ZVP4_9ASPA</name>
<keyword evidence="1" id="KW-0808">Transferase</keyword>
<gene>
    <name evidence="1" type="primary">CSY4</name>
    <name evidence="1" type="ORF">AXF42_Ash021531</name>
</gene>
<dbReference type="EC" id="2.3.3.1" evidence="1"/>